<proteinExistence type="predicted"/>
<feature type="compositionally biased region" description="Polar residues" evidence="1">
    <location>
        <begin position="18"/>
        <end position="32"/>
    </location>
</feature>
<evidence type="ECO:0000313" key="2">
    <source>
        <dbReference type="EMBL" id="CAH2225339.1"/>
    </source>
</evidence>
<gene>
    <name evidence="2" type="ORF">PECUL_23A043329</name>
</gene>
<reference evidence="2" key="1">
    <citation type="submission" date="2022-03" db="EMBL/GenBank/DDBJ databases">
        <authorList>
            <person name="Alioto T."/>
            <person name="Alioto T."/>
            <person name="Gomez Garrido J."/>
        </authorList>
    </citation>
    <scope>NUCLEOTIDE SEQUENCE</scope>
</reference>
<dbReference type="InterPro" id="IPR004244">
    <property type="entry name" value="Transposase_22"/>
</dbReference>
<evidence type="ECO:0000256" key="1">
    <source>
        <dbReference type="SAM" id="MobiDB-lite"/>
    </source>
</evidence>
<feature type="region of interest" description="Disordered" evidence="1">
    <location>
        <begin position="1"/>
        <end position="32"/>
    </location>
</feature>
<organism evidence="2 3">
    <name type="scientific">Pelobates cultripes</name>
    <name type="common">Western spadefoot toad</name>
    <dbReference type="NCBI Taxonomy" id="61616"/>
    <lineage>
        <taxon>Eukaryota</taxon>
        <taxon>Metazoa</taxon>
        <taxon>Chordata</taxon>
        <taxon>Craniata</taxon>
        <taxon>Vertebrata</taxon>
        <taxon>Euteleostomi</taxon>
        <taxon>Amphibia</taxon>
        <taxon>Batrachia</taxon>
        <taxon>Anura</taxon>
        <taxon>Pelobatoidea</taxon>
        <taxon>Pelobatidae</taxon>
        <taxon>Pelobates</taxon>
    </lineage>
</organism>
<protein>
    <submittedName>
        <fullName evidence="2">Uncharacterized protein</fullName>
    </submittedName>
</protein>
<name>A0AAD1VP79_PELCU</name>
<sequence length="214" mass="24167">MRLGSQDGGLDSLGVPRSPSSPESGTTPCTPETDTKQILAKLAEEVEGSLIEVVTAIFRPLLPDVSDHLWHIESTHRALWARQGDDRRPRDVNIKFLSFQTKEALMRQGREGLITYKGAEMALYQDLTPTTFQRQWKWRPATELLQQHSITNAWGHPFRLLAFKDGRTKVLHSDGDPVAFLRELGIQAPERLAVPTTSVEKLRSLPREWYTAGE</sequence>
<dbReference type="AlphaFoldDB" id="A0AAD1VP79"/>
<dbReference type="EMBL" id="OW240912">
    <property type="protein sequence ID" value="CAH2225339.1"/>
    <property type="molecule type" value="Genomic_DNA"/>
</dbReference>
<evidence type="ECO:0000313" key="3">
    <source>
        <dbReference type="Proteomes" id="UP001295444"/>
    </source>
</evidence>
<dbReference type="Proteomes" id="UP001295444">
    <property type="component" value="Chromosome 01"/>
</dbReference>
<dbReference type="PANTHER" id="PTHR11505">
    <property type="entry name" value="L1 TRANSPOSABLE ELEMENT-RELATED"/>
    <property type="match status" value="1"/>
</dbReference>
<dbReference type="Gene3D" id="3.30.70.1820">
    <property type="entry name" value="L1 transposable element, RRM domain"/>
    <property type="match status" value="1"/>
</dbReference>
<feature type="compositionally biased region" description="Low complexity" evidence="1">
    <location>
        <begin position="1"/>
        <end position="14"/>
    </location>
</feature>
<keyword evidence="3" id="KW-1185">Reference proteome</keyword>
<accession>A0AAD1VP79</accession>